<sequence length="50" mass="6054">MWYNRNLKVWHNSYGSTFLMAMQKVIKAQCFLCPNRSIIKIIYEKKTTVR</sequence>
<name>A0A2P2NA50_RHIMU</name>
<dbReference type="AlphaFoldDB" id="A0A2P2NA50"/>
<proteinExistence type="predicted"/>
<reference evidence="1" key="1">
    <citation type="submission" date="2018-02" db="EMBL/GenBank/DDBJ databases">
        <title>Rhizophora mucronata_Transcriptome.</title>
        <authorList>
            <person name="Meera S.P."/>
            <person name="Sreeshan A."/>
            <person name="Augustine A."/>
        </authorList>
    </citation>
    <scope>NUCLEOTIDE SEQUENCE</scope>
    <source>
        <tissue evidence="1">Leaf</tissue>
    </source>
</reference>
<protein>
    <submittedName>
        <fullName evidence="1">Uncharacterized protein</fullName>
    </submittedName>
</protein>
<dbReference type="EMBL" id="GGEC01058877">
    <property type="protein sequence ID" value="MBX39361.1"/>
    <property type="molecule type" value="Transcribed_RNA"/>
</dbReference>
<evidence type="ECO:0000313" key="1">
    <source>
        <dbReference type="EMBL" id="MBX39361.1"/>
    </source>
</evidence>
<accession>A0A2P2NA50</accession>
<organism evidence="1">
    <name type="scientific">Rhizophora mucronata</name>
    <name type="common">Asiatic mangrove</name>
    <dbReference type="NCBI Taxonomy" id="61149"/>
    <lineage>
        <taxon>Eukaryota</taxon>
        <taxon>Viridiplantae</taxon>
        <taxon>Streptophyta</taxon>
        <taxon>Embryophyta</taxon>
        <taxon>Tracheophyta</taxon>
        <taxon>Spermatophyta</taxon>
        <taxon>Magnoliopsida</taxon>
        <taxon>eudicotyledons</taxon>
        <taxon>Gunneridae</taxon>
        <taxon>Pentapetalae</taxon>
        <taxon>rosids</taxon>
        <taxon>fabids</taxon>
        <taxon>Malpighiales</taxon>
        <taxon>Rhizophoraceae</taxon>
        <taxon>Rhizophora</taxon>
    </lineage>
</organism>